<keyword evidence="4 5" id="KW-0862">Zinc</keyword>
<dbReference type="FunFam" id="2.10.230.10:FF:000001">
    <property type="entry name" value="DnaJ subfamily A member 2"/>
    <property type="match status" value="1"/>
</dbReference>
<gene>
    <name evidence="9" type="ORF">AZE42_10676</name>
</gene>
<proteinExistence type="inferred from homology"/>
<comment type="caution">
    <text evidence="9">The sequence shown here is derived from an EMBL/GenBank/DDBJ whole genome shotgun (WGS) entry which is preliminary data.</text>
</comment>
<dbReference type="Pfam" id="PF01556">
    <property type="entry name" value="DnaJ_C"/>
    <property type="match status" value="1"/>
</dbReference>
<dbReference type="HAMAP" id="MF_01152">
    <property type="entry name" value="DnaJ"/>
    <property type="match status" value="1"/>
</dbReference>
<sequence length="451" mass="49945">MDTELYDLLGVPPSASENEIKKAYRKKAKEHHPDKNPNDPQAAQKFQEMAAAYEILSDPDTRALYDESGMAGLGPGSRGPGGMPDGADMFAQFFGGGATFFDFSGGGEPRRRKGQDTELPYNVTLEDLYNGKSVKMNMEREVICNTCQGSGARGNAKPKECVSCEGKGWTFIQTQVRGFTAFRTIHWTFSFEIAASRYGTSRTKCTECNGQGSKLKEKDRCKKCKGEKTVQEKTRQEIFIERGMPDGHRIVLAGAGDQQPGVPAGDVVFRLKTARHESFERSGSNLLTNVKITLSEALLGFSRILVKHLDGRGINVTSPRGKIIQPGDSIKLRGEGMPTYKNPDQKGDLFVVLNIEMPDAQWLQSVDKPALERLLPPKKPNMDPMPEVVDEAPYEEGDIVDVRARSFPASSDFFDQGFASQFGEGDEDDWEDEDEDDYDHDMGGEPECRPQ</sequence>
<feature type="compositionally biased region" description="Basic and acidic residues" evidence="6">
    <location>
        <begin position="440"/>
        <end position="451"/>
    </location>
</feature>
<keyword evidence="2" id="KW-0677">Repeat</keyword>
<dbReference type="GO" id="GO:0008270">
    <property type="term" value="F:zinc ion binding"/>
    <property type="evidence" value="ECO:0007669"/>
    <property type="project" value="UniProtKB-KW"/>
</dbReference>
<dbReference type="Gene3D" id="6.20.20.10">
    <property type="match status" value="1"/>
</dbReference>
<evidence type="ECO:0000313" key="10">
    <source>
        <dbReference type="Proteomes" id="UP000183567"/>
    </source>
</evidence>
<feature type="domain" description="J" evidence="7">
    <location>
        <begin position="4"/>
        <end position="69"/>
    </location>
</feature>
<evidence type="ECO:0000256" key="1">
    <source>
        <dbReference type="ARBA" id="ARBA00022723"/>
    </source>
</evidence>
<dbReference type="Proteomes" id="UP000183567">
    <property type="component" value="Unassembled WGS sequence"/>
</dbReference>
<evidence type="ECO:0000256" key="2">
    <source>
        <dbReference type="ARBA" id="ARBA00022737"/>
    </source>
</evidence>
<dbReference type="CDD" id="cd06257">
    <property type="entry name" value="DnaJ"/>
    <property type="match status" value="1"/>
</dbReference>
<dbReference type="Gene3D" id="2.10.230.10">
    <property type="entry name" value="Heat shock protein DnaJ, cysteine-rich domain"/>
    <property type="match status" value="1"/>
</dbReference>
<dbReference type="Gene3D" id="1.10.287.110">
    <property type="entry name" value="DnaJ domain"/>
    <property type="match status" value="1"/>
</dbReference>
<dbReference type="InterPro" id="IPR044713">
    <property type="entry name" value="DNJA1/2-like"/>
</dbReference>
<dbReference type="InterPro" id="IPR001305">
    <property type="entry name" value="HSP_DnaJ_Cys-rich_dom"/>
</dbReference>
<dbReference type="GO" id="GO:0006457">
    <property type="term" value="P:protein folding"/>
    <property type="evidence" value="ECO:0007669"/>
    <property type="project" value="InterPro"/>
</dbReference>
<dbReference type="GO" id="GO:0030544">
    <property type="term" value="F:Hsp70 protein binding"/>
    <property type="evidence" value="ECO:0007669"/>
    <property type="project" value="InterPro"/>
</dbReference>
<feature type="region of interest" description="Disordered" evidence="6">
    <location>
        <begin position="17"/>
        <end position="41"/>
    </location>
</feature>
<dbReference type="AlphaFoldDB" id="A0A1J8PW62"/>
<dbReference type="GO" id="GO:0005524">
    <property type="term" value="F:ATP binding"/>
    <property type="evidence" value="ECO:0007669"/>
    <property type="project" value="InterPro"/>
</dbReference>
<accession>A0A1J8PW62</accession>
<dbReference type="PANTHER" id="PTHR43888">
    <property type="entry name" value="DNAJ-LIKE-2, ISOFORM A-RELATED"/>
    <property type="match status" value="1"/>
</dbReference>
<dbReference type="InterPro" id="IPR001623">
    <property type="entry name" value="DnaJ_domain"/>
</dbReference>
<dbReference type="EMBL" id="LVVM01004840">
    <property type="protein sequence ID" value="OJA11979.1"/>
    <property type="molecule type" value="Genomic_DNA"/>
</dbReference>
<feature type="region of interest" description="Disordered" evidence="6">
    <location>
        <begin position="413"/>
        <end position="451"/>
    </location>
</feature>
<feature type="compositionally biased region" description="Acidic residues" evidence="6">
    <location>
        <begin position="424"/>
        <end position="439"/>
    </location>
</feature>
<organism evidence="9 10">
    <name type="scientific">Rhizopogon vesiculosus</name>
    <dbReference type="NCBI Taxonomy" id="180088"/>
    <lineage>
        <taxon>Eukaryota</taxon>
        <taxon>Fungi</taxon>
        <taxon>Dikarya</taxon>
        <taxon>Basidiomycota</taxon>
        <taxon>Agaricomycotina</taxon>
        <taxon>Agaricomycetes</taxon>
        <taxon>Agaricomycetidae</taxon>
        <taxon>Boletales</taxon>
        <taxon>Suillineae</taxon>
        <taxon>Rhizopogonaceae</taxon>
        <taxon>Rhizopogon</taxon>
    </lineage>
</organism>
<dbReference type="InterPro" id="IPR036869">
    <property type="entry name" value="J_dom_sf"/>
</dbReference>
<feature type="domain" description="CR-type" evidence="8">
    <location>
        <begin position="131"/>
        <end position="233"/>
    </location>
</feature>
<dbReference type="SMART" id="SM00271">
    <property type="entry name" value="DnaJ"/>
    <property type="match status" value="1"/>
</dbReference>
<dbReference type="PROSITE" id="PS00636">
    <property type="entry name" value="DNAJ_1"/>
    <property type="match status" value="1"/>
</dbReference>
<name>A0A1J8PW62_9AGAM</name>
<keyword evidence="3 5" id="KW-0863">Zinc-finger</keyword>
<dbReference type="InterPro" id="IPR002939">
    <property type="entry name" value="DnaJ_C"/>
</dbReference>
<dbReference type="CDD" id="cd10719">
    <property type="entry name" value="DnaJ_zf"/>
    <property type="match status" value="1"/>
</dbReference>
<keyword evidence="10" id="KW-1185">Reference proteome</keyword>
<dbReference type="Gene3D" id="2.60.260.20">
    <property type="entry name" value="Urease metallochaperone UreE, N-terminal domain"/>
    <property type="match status" value="2"/>
</dbReference>
<dbReference type="GO" id="GO:0009408">
    <property type="term" value="P:response to heat"/>
    <property type="evidence" value="ECO:0007669"/>
    <property type="project" value="InterPro"/>
</dbReference>
<evidence type="ECO:0000259" key="8">
    <source>
        <dbReference type="PROSITE" id="PS51188"/>
    </source>
</evidence>
<evidence type="ECO:0000259" key="7">
    <source>
        <dbReference type="PROSITE" id="PS50076"/>
    </source>
</evidence>
<dbReference type="PROSITE" id="PS51188">
    <property type="entry name" value="ZF_CR"/>
    <property type="match status" value="1"/>
</dbReference>
<dbReference type="FunFam" id="2.60.260.20:FF:000003">
    <property type="entry name" value="DnaJ subfamily A member 2"/>
    <property type="match status" value="1"/>
</dbReference>
<dbReference type="InterPro" id="IPR036410">
    <property type="entry name" value="HSP_DnaJ_Cys-rich_dom_sf"/>
</dbReference>
<keyword evidence="1 5" id="KW-0479">Metal-binding</keyword>
<dbReference type="InterPro" id="IPR008971">
    <property type="entry name" value="HSP40/DnaJ_pept-bd"/>
</dbReference>
<dbReference type="STRING" id="180088.A0A1J8PW62"/>
<dbReference type="Pfam" id="PF00226">
    <property type="entry name" value="DnaJ"/>
    <property type="match status" value="1"/>
</dbReference>
<evidence type="ECO:0000256" key="6">
    <source>
        <dbReference type="SAM" id="MobiDB-lite"/>
    </source>
</evidence>
<dbReference type="InterPro" id="IPR012724">
    <property type="entry name" value="DnaJ"/>
</dbReference>
<dbReference type="CDD" id="cd10747">
    <property type="entry name" value="DnaJ_C"/>
    <property type="match status" value="1"/>
</dbReference>
<evidence type="ECO:0008006" key="11">
    <source>
        <dbReference type="Google" id="ProtNLM"/>
    </source>
</evidence>
<evidence type="ECO:0000256" key="4">
    <source>
        <dbReference type="ARBA" id="ARBA00022833"/>
    </source>
</evidence>
<dbReference type="SUPFAM" id="SSF49493">
    <property type="entry name" value="HSP40/DnaJ peptide-binding domain"/>
    <property type="match status" value="2"/>
</dbReference>
<evidence type="ECO:0000256" key="5">
    <source>
        <dbReference type="PROSITE-ProRule" id="PRU00546"/>
    </source>
</evidence>
<dbReference type="GO" id="GO:0051082">
    <property type="term" value="F:unfolded protein binding"/>
    <property type="evidence" value="ECO:0007669"/>
    <property type="project" value="InterPro"/>
</dbReference>
<dbReference type="InterPro" id="IPR018253">
    <property type="entry name" value="DnaJ_domain_CS"/>
</dbReference>
<dbReference type="SUPFAM" id="SSF57938">
    <property type="entry name" value="DnaJ/Hsp40 cysteine-rich domain"/>
    <property type="match status" value="1"/>
</dbReference>
<dbReference type="PRINTS" id="PR00625">
    <property type="entry name" value="JDOMAIN"/>
</dbReference>
<dbReference type="PROSITE" id="PS50076">
    <property type="entry name" value="DNAJ_2"/>
    <property type="match status" value="1"/>
</dbReference>
<dbReference type="OrthoDB" id="550424at2759"/>
<protein>
    <recommendedName>
        <fullName evidence="11">J domain-containing protein</fullName>
    </recommendedName>
</protein>
<evidence type="ECO:0000256" key="3">
    <source>
        <dbReference type="ARBA" id="ARBA00022771"/>
    </source>
</evidence>
<feature type="zinc finger region" description="CR-type" evidence="5">
    <location>
        <begin position="131"/>
        <end position="233"/>
    </location>
</feature>
<evidence type="ECO:0000313" key="9">
    <source>
        <dbReference type="EMBL" id="OJA11979.1"/>
    </source>
</evidence>
<reference evidence="9 10" key="1">
    <citation type="submission" date="2016-03" db="EMBL/GenBank/DDBJ databases">
        <title>Comparative genomics of the ectomycorrhizal sister species Rhizopogon vinicolor and Rhizopogon vesiculosus (Basidiomycota: Boletales) reveals a divergence of the mating type B locus.</title>
        <authorList>
            <person name="Mujic A.B."/>
            <person name="Kuo A."/>
            <person name="Tritt A."/>
            <person name="Lipzen A."/>
            <person name="Chen C."/>
            <person name="Johnson J."/>
            <person name="Sharma A."/>
            <person name="Barry K."/>
            <person name="Grigoriev I.V."/>
            <person name="Spatafora J.W."/>
        </authorList>
    </citation>
    <scope>NUCLEOTIDE SEQUENCE [LARGE SCALE GENOMIC DNA]</scope>
    <source>
        <strain evidence="9 10">AM-OR11-056</strain>
    </source>
</reference>
<dbReference type="SUPFAM" id="SSF46565">
    <property type="entry name" value="Chaperone J-domain"/>
    <property type="match status" value="1"/>
</dbReference>